<feature type="transmembrane region" description="Helical" evidence="6">
    <location>
        <begin position="16"/>
        <end position="41"/>
    </location>
</feature>
<accession>A0A081BNH8</accession>
<keyword evidence="4 6" id="KW-1133">Transmembrane helix</keyword>
<feature type="transmembrane region" description="Helical" evidence="6">
    <location>
        <begin position="118"/>
        <end position="141"/>
    </location>
</feature>
<dbReference type="PANTHER" id="PTHR47089">
    <property type="entry name" value="ABC TRANSPORTER, PERMEASE PROTEIN"/>
    <property type="match status" value="1"/>
</dbReference>
<evidence type="ECO:0000256" key="4">
    <source>
        <dbReference type="ARBA" id="ARBA00022989"/>
    </source>
</evidence>
<dbReference type="Pfam" id="PF02653">
    <property type="entry name" value="BPD_transp_2"/>
    <property type="match status" value="1"/>
</dbReference>
<feature type="transmembrane region" description="Helical" evidence="6">
    <location>
        <begin position="210"/>
        <end position="228"/>
    </location>
</feature>
<reference evidence="7" key="1">
    <citation type="journal article" date="2015" name="PeerJ">
        <title>First genomic representation of candidate bacterial phylum KSB3 points to enhanced environmental sensing as a trigger of wastewater bulking.</title>
        <authorList>
            <person name="Sekiguchi Y."/>
            <person name="Ohashi A."/>
            <person name="Parks D.H."/>
            <person name="Yamauchi T."/>
            <person name="Tyson G.W."/>
            <person name="Hugenholtz P."/>
        </authorList>
    </citation>
    <scope>NUCLEOTIDE SEQUENCE [LARGE SCALE GENOMIC DNA]</scope>
</reference>
<sequence length="372" mass="39491">MASQHTKRPLFGTKTLIGLLTPLVAITLALFIGGLIIVVFIGENPFKVYQIIFSTALGNLDGWGNVLYRATPLIFTALAVALAFQCGLFNIGGEGQMVIGGFALTWVGFTFTGLPSALLIPLCVVAGAAAGAIWGAIPGLLKARLGVHEVVNTIMMNWIGVALIQFLTMTYKPANSMIPQTMLIADAAKLSRLAVYLNPLGIKLPKSNQLNMAFFLAIAVVLLIWYILSRTKIGYEIKAVGFNTAAAECAGISVAKNTVMAMAMSGAVAGLAGVNQVMGYKYCFQYGVFEGIGFDGIGVALIGKNNPFGVVLAAMLFGILDHGGLAIDVFTEVPREIIMVLKAIILIFVVVSGEITKRMMVFMQKKKGGTTV</sequence>
<evidence type="ECO:0000256" key="6">
    <source>
        <dbReference type="SAM" id="Phobius"/>
    </source>
</evidence>
<dbReference type="HOGENOM" id="CLU_040769_0_2_0"/>
<dbReference type="EMBL" id="DF820458">
    <property type="protein sequence ID" value="GAK51944.1"/>
    <property type="molecule type" value="Genomic_DNA"/>
</dbReference>
<keyword evidence="8" id="KW-1185">Reference proteome</keyword>
<evidence type="ECO:0000256" key="3">
    <source>
        <dbReference type="ARBA" id="ARBA00022692"/>
    </source>
</evidence>
<keyword evidence="5 6" id="KW-0472">Membrane</keyword>
<gene>
    <name evidence="7" type="ORF">U14_03190</name>
</gene>
<evidence type="ECO:0000313" key="7">
    <source>
        <dbReference type="EMBL" id="GAK51944.1"/>
    </source>
</evidence>
<feature type="transmembrane region" description="Helical" evidence="6">
    <location>
        <begin position="66"/>
        <end position="84"/>
    </location>
</feature>
<dbReference type="Proteomes" id="UP000030700">
    <property type="component" value="Unassembled WGS sequence"/>
</dbReference>
<name>A0A081BNH8_9BACT</name>
<protein>
    <submittedName>
        <fullName evidence="7">Inner-membrane translocator</fullName>
    </submittedName>
</protein>
<proteinExistence type="predicted"/>
<keyword evidence="3 6" id="KW-0812">Transmembrane</keyword>
<dbReference type="PANTHER" id="PTHR47089:SF1">
    <property type="entry name" value="GUANOSINE ABC TRANSPORTER PERMEASE PROTEIN NUPP"/>
    <property type="match status" value="1"/>
</dbReference>
<dbReference type="AlphaFoldDB" id="A0A081BNH8"/>
<dbReference type="STRING" id="1499966.U14_03190"/>
<evidence type="ECO:0000256" key="5">
    <source>
        <dbReference type="ARBA" id="ARBA00023136"/>
    </source>
</evidence>
<dbReference type="CDD" id="cd06580">
    <property type="entry name" value="TM_PBP1_transp_TpRbsC_like"/>
    <property type="match status" value="1"/>
</dbReference>
<evidence type="ECO:0000256" key="1">
    <source>
        <dbReference type="ARBA" id="ARBA00004651"/>
    </source>
</evidence>
<dbReference type="InterPro" id="IPR001851">
    <property type="entry name" value="ABC_transp_permease"/>
</dbReference>
<evidence type="ECO:0000313" key="8">
    <source>
        <dbReference type="Proteomes" id="UP000030700"/>
    </source>
</evidence>
<evidence type="ECO:0000256" key="2">
    <source>
        <dbReference type="ARBA" id="ARBA00022475"/>
    </source>
</evidence>
<dbReference type="GO" id="GO:0022857">
    <property type="term" value="F:transmembrane transporter activity"/>
    <property type="evidence" value="ECO:0007669"/>
    <property type="project" value="InterPro"/>
</dbReference>
<comment type="subcellular location">
    <subcellularLocation>
        <location evidence="1">Cell membrane</location>
        <topology evidence="1">Multi-pass membrane protein</topology>
    </subcellularLocation>
</comment>
<feature type="transmembrane region" description="Helical" evidence="6">
    <location>
        <begin position="96"/>
        <end position="112"/>
    </location>
</feature>
<organism evidence="7">
    <name type="scientific">Candidatus Moduliflexus flocculans</name>
    <dbReference type="NCBI Taxonomy" id="1499966"/>
    <lineage>
        <taxon>Bacteria</taxon>
        <taxon>Candidatus Moduliflexota</taxon>
        <taxon>Candidatus Moduliflexia</taxon>
        <taxon>Candidatus Moduliflexales</taxon>
        <taxon>Candidatus Moduliflexaceae</taxon>
    </lineage>
</organism>
<dbReference type="GO" id="GO:0005886">
    <property type="term" value="C:plasma membrane"/>
    <property type="evidence" value="ECO:0007669"/>
    <property type="project" value="UniProtKB-SubCell"/>
</dbReference>
<feature type="transmembrane region" description="Helical" evidence="6">
    <location>
        <begin position="310"/>
        <end position="331"/>
    </location>
</feature>
<keyword evidence="2" id="KW-1003">Cell membrane</keyword>
<feature type="transmembrane region" description="Helical" evidence="6">
    <location>
        <begin position="337"/>
        <end position="356"/>
    </location>
</feature>
<feature type="transmembrane region" description="Helical" evidence="6">
    <location>
        <begin position="153"/>
        <end position="171"/>
    </location>
</feature>